<dbReference type="InterPro" id="IPR036271">
    <property type="entry name" value="Tet_transcr_reg_TetR-rel_C_sf"/>
</dbReference>
<evidence type="ECO:0000256" key="2">
    <source>
        <dbReference type="ARBA" id="ARBA00023125"/>
    </source>
</evidence>
<dbReference type="SUPFAM" id="SSF46689">
    <property type="entry name" value="Homeodomain-like"/>
    <property type="match status" value="1"/>
</dbReference>
<dbReference type="Proteomes" id="UP000256269">
    <property type="component" value="Unassembled WGS sequence"/>
</dbReference>
<dbReference type="Pfam" id="PF00440">
    <property type="entry name" value="TetR_N"/>
    <property type="match status" value="1"/>
</dbReference>
<dbReference type="GO" id="GO:0000976">
    <property type="term" value="F:transcription cis-regulatory region binding"/>
    <property type="evidence" value="ECO:0007669"/>
    <property type="project" value="TreeGrafter"/>
</dbReference>
<feature type="DNA-binding region" description="H-T-H motif" evidence="4">
    <location>
        <begin position="28"/>
        <end position="47"/>
    </location>
</feature>
<dbReference type="PANTHER" id="PTHR30055">
    <property type="entry name" value="HTH-TYPE TRANSCRIPTIONAL REGULATOR RUTR"/>
    <property type="match status" value="1"/>
</dbReference>
<name>A0A3E0HB00_9PSEU</name>
<dbReference type="OrthoDB" id="71867at2"/>
<dbReference type="SUPFAM" id="SSF48498">
    <property type="entry name" value="Tetracyclin repressor-like, C-terminal domain"/>
    <property type="match status" value="1"/>
</dbReference>
<dbReference type="RefSeq" id="WP_116178386.1">
    <property type="nucleotide sequence ID" value="NZ_CP144375.1"/>
</dbReference>
<evidence type="ECO:0000256" key="4">
    <source>
        <dbReference type="PROSITE-ProRule" id="PRU00335"/>
    </source>
</evidence>
<organism evidence="6 7">
    <name type="scientific">Kutzneria buriramensis</name>
    <dbReference type="NCBI Taxonomy" id="1045776"/>
    <lineage>
        <taxon>Bacteria</taxon>
        <taxon>Bacillati</taxon>
        <taxon>Actinomycetota</taxon>
        <taxon>Actinomycetes</taxon>
        <taxon>Pseudonocardiales</taxon>
        <taxon>Pseudonocardiaceae</taxon>
        <taxon>Kutzneria</taxon>
    </lineage>
</organism>
<evidence type="ECO:0000313" key="7">
    <source>
        <dbReference type="Proteomes" id="UP000256269"/>
    </source>
</evidence>
<evidence type="ECO:0000313" key="6">
    <source>
        <dbReference type="EMBL" id="REH41226.1"/>
    </source>
</evidence>
<evidence type="ECO:0000256" key="1">
    <source>
        <dbReference type="ARBA" id="ARBA00023015"/>
    </source>
</evidence>
<evidence type="ECO:0000256" key="3">
    <source>
        <dbReference type="ARBA" id="ARBA00023163"/>
    </source>
</evidence>
<dbReference type="PANTHER" id="PTHR30055:SF239">
    <property type="entry name" value="TRANSCRIPTIONAL REGULATORY PROTEIN"/>
    <property type="match status" value="1"/>
</dbReference>
<dbReference type="AlphaFoldDB" id="A0A3E0HB00"/>
<dbReference type="Gene3D" id="1.10.10.60">
    <property type="entry name" value="Homeodomain-like"/>
    <property type="match status" value="1"/>
</dbReference>
<keyword evidence="1" id="KW-0805">Transcription regulation</keyword>
<feature type="domain" description="HTH tetR-type" evidence="5">
    <location>
        <begin position="5"/>
        <end position="65"/>
    </location>
</feature>
<dbReference type="InterPro" id="IPR001647">
    <property type="entry name" value="HTH_TetR"/>
</dbReference>
<sequence length="184" mass="19225">MPRVGLSPDAVVDAAVAVIDADGPDALSLAAVASRTGVATPSLYKHVSSLEALRVLVQLRVLTELGDALAEAVLGRSKDDALRALMAAYRGYAVAHPHRYAALPQQPRPEPALASAGNRAVEVILAVLRGYGLEGSAAIHATRCIRAALHGFAALEISGGFQLAEDLDESHRLLVDLVVAGIRR</sequence>
<gene>
    <name evidence="6" type="ORF">BCF44_112310</name>
</gene>
<dbReference type="InterPro" id="IPR050109">
    <property type="entry name" value="HTH-type_TetR-like_transc_reg"/>
</dbReference>
<keyword evidence="7" id="KW-1185">Reference proteome</keyword>
<dbReference type="Gene3D" id="1.10.357.10">
    <property type="entry name" value="Tetracycline Repressor, domain 2"/>
    <property type="match status" value="1"/>
</dbReference>
<dbReference type="PROSITE" id="PS50977">
    <property type="entry name" value="HTH_TETR_2"/>
    <property type="match status" value="1"/>
</dbReference>
<keyword evidence="3" id="KW-0804">Transcription</keyword>
<protein>
    <submittedName>
        <fullName evidence="6">AcrR family transcriptional regulator</fullName>
    </submittedName>
</protein>
<dbReference type="GO" id="GO:0003700">
    <property type="term" value="F:DNA-binding transcription factor activity"/>
    <property type="evidence" value="ECO:0007669"/>
    <property type="project" value="TreeGrafter"/>
</dbReference>
<comment type="caution">
    <text evidence="6">The sequence shown here is derived from an EMBL/GenBank/DDBJ whole genome shotgun (WGS) entry which is preliminary data.</text>
</comment>
<accession>A0A3E0HB00</accession>
<proteinExistence type="predicted"/>
<dbReference type="InterPro" id="IPR025996">
    <property type="entry name" value="MT1864/Rv1816-like_C"/>
</dbReference>
<reference evidence="6 7" key="1">
    <citation type="submission" date="2018-08" db="EMBL/GenBank/DDBJ databases">
        <title>Genomic Encyclopedia of Archaeal and Bacterial Type Strains, Phase II (KMG-II): from individual species to whole genera.</title>
        <authorList>
            <person name="Goeker M."/>
        </authorList>
    </citation>
    <scope>NUCLEOTIDE SEQUENCE [LARGE SCALE GENOMIC DNA]</scope>
    <source>
        <strain evidence="6 7">DSM 45791</strain>
    </source>
</reference>
<dbReference type="InterPro" id="IPR009057">
    <property type="entry name" value="Homeodomain-like_sf"/>
</dbReference>
<dbReference type="EMBL" id="QUNO01000012">
    <property type="protein sequence ID" value="REH41226.1"/>
    <property type="molecule type" value="Genomic_DNA"/>
</dbReference>
<evidence type="ECO:0000259" key="5">
    <source>
        <dbReference type="PROSITE" id="PS50977"/>
    </source>
</evidence>
<keyword evidence="2 4" id="KW-0238">DNA-binding</keyword>
<dbReference type="Pfam" id="PF13305">
    <property type="entry name" value="TetR_C_33"/>
    <property type="match status" value="1"/>
</dbReference>